<dbReference type="Proteomes" id="UP000750197">
    <property type="component" value="Unassembled WGS sequence"/>
</dbReference>
<protein>
    <recommendedName>
        <fullName evidence="2">uroporphyrinogen-III C-methyltransferase</fullName>
        <ecNumber evidence="2">2.1.1.107</ecNumber>
    </recommendedName>
</protein>
<evidence type="ECO:0000256" key="1">
    <source>
        <dbReference type="ARBA" id="ARBA00011738"/>
    </source>
</evidence>
<dbReference type="CDD" id="cd11642">
    <property type="entry name" value="SUMT"/>
    <property type="match status" value="1"/>
</dbReference>
<dbReference type="InterPro" id="IPR000878">
    <property type="entry name" value="4pyrrol_Mease"/>
</dbReference>
<dbReference type="NCBIfam" id="NF004790">
    <property type="entry name" value="PRK06136.1"/>
    <property type="match status" value="1"/>
</dbReference>
<sequence>MTEGAKGLAKGKVYIVGAGPGDPELLTVRARRIIEGASVVVHDALVSSAVLSMVREGALIIDAGKRRGKHRMEQDEINDLLVRLASEGKDIVRLKGGDPFVFGRGAEEALHLRRAGIEFEVIPGLSSALAGPSLSLLPLTVRGVSDRILIMSARGAEGAAVSWDCLNVSGQTIVFMMGISSAAEISSGLISRGMRPETPAAIILNASLGTQRVIVTDLLNLGKSCAEAGDDAAGLIVVGETVNYMTRLADGS</sequence>
<reference evidence="8" key="1">
    <citation type="submission" date="2021-04" db="EMBL/GenBank/DDBJ databases">
        <title>Genomic insights into ecological role and evolution of a novel Thermoplasmata order Candidatus Sysuiplasmatales.</title>
        <authorList>
            <person name="Yuan Y."/>
        </authorList>
    </citation>
    <scope>NUCLEOTIDE SEQUENCE</scope>
    <source>
        <strain evidence="9">TUT19-bin139</strain>
        <strain evidence="8">YP2-bin.285</strain>
    </source>
</reference>
<comment type="subunit">
    <text evidence="1">Homodimer.</text>
</comment>
<dbReference type="GO" id="GO:0004851">
    <property type="term" value="F:uroporphyrin-III C-methyltransferase activity"/>
    <property type="evidence" value="ECO:0007669"/>
    <property type="project" value="UniProtKB-EC"/>
</dbReference>
<feature type="domain" description="Tetrapyrrole methylase" evidence="7">
    <location>
        <begin position="12"/>
        <end position="218"/>
    </location>
</feature>
<evidence type="ECO:0000256" key="6">
    <source>
        <dbReference type="ARBA" id="ARBA00023244"/>
    </source>
</evidence>
<keyword evidence="6" id="KW-0627">Porphyrin biosynthesis</keyword>
<dbReference type="AlphaFoldDB" id="A0A8J7YJL4"/>
<gene>
    <name evidence="8" type="primary">cobA</name>
    <name evidence="8" type="ORF">J9259_02755</name>
    <name evidence="9" type="ORF">KIY12_00775</name>
</gene>
<organism evidence="8 10">
    <name type="scientific">Candidatus Sysuiplasma superficiale</name>
    <dbReference type="NCBI Taxonomy" id="2823368"/>
    <lineage>
        <taxon>Archaea</taxon>
        <taxon>Methanobacteriati</taxon>
        <taxon>Thermoplasmatota</taxon>
        <taxon>Thermoplasmata</taxon>
        <taxon>Candidatus Sysuiplasmatales</taxon>
        <taxon>Candidatus Sysuiplasmataceae</taxon>
        <taxon>Candidatus Sysuiplasma</taxon>
    </lineage>
</organism>
<dbReference type="Pfam" id="PF00590">
    <property type="entry name" value="TP_methylase"/>
    <property type="match status" value="1"/>
</dbReference>
<dbReference type="PANTHER" id="PTHR45790:SF3">
    <property type="entry name" value="S-ADENOSYL-L-METHIONINE-DEPENDENT UROPORPHYRINOGEN III METHYLTRANSFERASE, CHLOROPLASTIC"/>
    <property type="match status" value="1"/>
</dbReference>
<dbReference type="InterPro" id="IPR006366">
    <property type="entry name" value="CobA/CysG_C"/>
</dbReference>
<keyword evidence="4 8" id="KW-0808">Transferase</keyword>
<keyword evidence="3 8" id="KW-0489">Methyltransferase</keyword>
<dbReference type="InterPro" id="IPR035996">
    <property type="entry name" value="4pyrrol_Methylase_sf"/>
</dbReference>
<evidence type="ECO:0000313" key="10">
    <source>
        <dbReference type="Proteomes" id="UP000716004"/>
    </source>
</evidence>
<dbReference type="InterPro" id="IPR014776">
    <property type="entry name" value="4pyrrole_Mease_sub2"/>
</dbReference>
<dbReference type="EMBL" id="JAGVSJ010000004">
    <property type="protein sequence ID" value="MBX8631429.1"/>
    <property type="molecule type" value="Genomic_DNA"/>
</dbReference>
<evidence type="ECO:0000256" key="5">
    <source>
        <dbReference type="ARBA" id="ARBA00022691"/>
    </source>
</evidence>
<dbReference type="InterPro" id="IPR014777">
    <property type="entry name" value="4pyrrole_Mease_sub1"/>
</dbReference>
<name>A0A8J7YJL4_9ARCH</name>
<dbReference type="InterPro" id="IPR003043">
    <property type="entry name" value="Uropor_MeTrfase_CS"/>
</dbReference>
<evidence type="ECO:0000313" key="8">
    <source>
        <dbReference type="EMBL" id="MBX8631429.1"/>
    </source>
</evidence>
<accession>A0A8J7YJL4</accession>
<evidence type="ECO:0000313" key="9">
    <source>
        <dbReference type="EMBL" id="MBX8643255.1"/>
    </source>
</evidence>
<dbReference type="EMBL" id="JAHEAC010000002">
    <property type="protein sequence ID" value="MBX8643255.1"/>
    <property type="molecule type" value="Genomic_DNA"/>
</dbReference>
<dbReference type="Gene3D" id="3.30.950.10">
    <property type="entry name" value="Methyltransferase, Cobalt-precorrin-4 Transmethylase, Domain 2"/>
    <property type="match status" value="1"/>
</dbReference>
<evidence type="ECO:0000256" key="2">
    <source>
        <dbReference type="ARBA" id="ARBA00012162"/>
    </source>
</evidence>
<evidence type="ECO:0000256" key="3">
    <source>
        <dbReference type="ARBA" id="ARBA00022603"/>
    </source>
</evidence>
<dbReference type="InterPro" id="IPR050161">
    <property type="entry name" value="Siro_Cobalamin_biosynth"/>
</dbReference>
<dbReference type="Gene3D" id="3.40.1010.10">
    <property type="entry name" value="Cobalt-precorrin-4 Transmethylase, Domain 1"/>
    <property type="match status" value="1"/>
</dbReference>
<evidence type="ECO:0000256" key="4">
    <source>
        <dbReference type="ARBA" id="ARBA00022679"/>
    </source>
</evidence>
<keyword evidence="5" id="KW-0949">S-adenosyl-L-methionine</keyword>
<dbReference type="PANTHER" id="PTHR45790">
    <property type="entry name" value="SIROHEME SYNTHASE-RELATED"/>
    <property type="match status" value="1"/>
</dbReference>
<dbReference type="GO" id="GO:0019354">
    <property type="term" value="P:siroheme biosynthetic process"/>
    <property type="evidence" value="ECO:0007669"/>
    <property type="project" value="InterPro"/>
</dbReference>
<dbReference type="PROSITE" id="PS00839">
    <property type="entry name" value="SUMT_1"/>
    <property type="match status" value="1"/>
</dbReference>
<dbReference type="GO" id="GO:0032259">
    <property type="term" value="P:methylation"/>
    <property type="evidence" value="ECO:0007669"/>
    <property type="project" value="UniProtKB-KW"/>
</dbReference>
<dbReference type="SUPFAM" id="SSF53790">
    <property type="entry name" value="Tetrapyrrole methylase"/>
    <property type="match status" value="1"/>
</dbReference>
<comment type="caution">
    <text evidence="8">The sequence shown here is derived from an EMBL/GenBank/DDBJ whole genome shotgun (WGS) entry which is preliminary data.</text>
</comment>
<dbReference type="EC" id="2.1.1.107" evidence="2"/>
<dbReference type="NCBIfam" id="TIGR01469">
    <property type="entry name" value="cobA_cysG_Cterm"/>
    <property type="match status" value="1"/>
</dbReference>
<dbReference type="Proteomes" id="UP000716004">
    <property type="component" value="Unassembled WGS sequence"/>
</dbReference>
<evidence type="ECO:0000259" key="7">
    <source>
        <dbReference type="Pfam" id="PF00590"/>
    </source>
</evidence>
<dbReference type="FunFam" id="3.40.1010.10:FF:000001">
    <property type="entry name" value="Siroheme synthase"/>
    <property type="match status" value="1"/>
</dbReference>
<proteinExistence type="predicted"/>